<dbReference type="AlphaFoldDB" id="A0A5C1HUM6"/>
<evidence type="ECO:0000313" key="3">
    <source>
        <dbReference type="Proteomes" id="UP000251402"/>
    </source>
</evidence>
<organism evidence="2 3">
    <name type="scientific">Mucilaginibacter rubeus</name>
    <dbReference type="NCBI Taxonomy" id="2027860"/>
    <lineage>
        <taxon>Bacteria</taxon>
        <taxon>Pseudomonadati</taxon>
        <taxon>Bacteroidota</taxon>
        <taxon>Sphingobacteriia</taxon>
        <taxon>Sphingobacteriales</taxon>
        <taxon>Sphingobacteriaceae</taxon>
        <taxon>Mucilaginibacter</taxon>
    </lineage>
</organism>
<name>A0A5C1HUM6_9SPHI</name>
<feature type="signal peptide" evidence="1">
    <location>
        <begin position="1"/>
        <end position="19"/>
    </location>
</feature>
<reference evidence="2" key="1">
    <citation type="submission" date="2019-08" db="EMBL/GenBank/DDBJ databases">
        <title>Comparative genome analysis confer to the adaptation heavy metal polluted environment.</title>
        <authorList>
            <person name="Li Y."/>
        </authorList>
    </citation>
    <scope>NUCLEOTIDE SEQUENCE [LARGE SCALE GENOMIC DNA]</scope>
    <source>
        <strain evidence="2">P1</strain>
    </source>
</reference>
<dbReference type="InterPro" id="IPR046732">
    <property type="entry name" value="DUF6624"/>
</dbReference>
<dbReference type="EMBL" id="CP043450">
    <property type="protein sequence ID" value="QEM08831.1"/>
    <property type="molecule type" value="Genomic_DNA"/>
</dbReference>
<keyword evidence="1" id="KW-0732">Signal</keyword>
<evidence type="ECO:0000313" key="2">
    <source>
        <dbReference type="EMBL" id="QEM08831.1"/>
    </source>
</evidence>
<proteinExistence type="predicted"/>
<sequence length="222" mass="25438">MHRLFIISVFLLLGNISSAQVTSFTIDSSKLNKPLMAVLDTIFQSDQSVRIKYLQAKKDNAQINIVDSLQKVMRNTDSQNLIRVNTILTKYGWLGPQKVGIIGSQALFLVIQHADLQTQQNYLPMIRTAEKNGEILSSNMAILEDRINMRTGKKQVYGSQGFTDKQTGKTYIYPIVDVDHLDERRKAMGMPPMKDYAKNWDTEEYKRQLPEIEKLVREQANK</sequence>
<protein>
    <submittedName>
        <fullName evidence="2">Uncharacterized protein</fullName>
    </submittedName>
</protein>
<dbReference type="Pfam" id="PF20329">
    <property type="entry name" value="DUF6624"/>
    <property type="match status" value="1"/>
</dbReference>
<evidence type="ECO:0000256" key="1">
    <source>
        <dbReference type="SAM" id="SignalP"/>
    </source>
</evidence>
<dbReference type="RefSeq" id="WP_112575983.1">
    <property type="nucleotide sequence ID" value="NZ_CP043450.1"/>
</dbReference>
<dbReference type="KEGG" id="mrub:DEO27_001940"/>
<keyword evidence="3" id="KW-1185">Reference proteome</keyword>
<gene>
    <name evidence="2" type="ORF">DEO27_001940</name>
</gene>
<dbReference type="Proteomes" id="UP000251402">
    <property type="component" value="Chromosome"/>
</dbReference>
<feature type="chain" id="PRO_5022759507" evidence="1">
    <location>
        <begin position="20"/>
        <end position="222"/>
    </location>
</feature>
<dbReference type="OrthoDB" id="1164858at2"/>
<accession>A0A5C1HUM6</accession>